<name>Q55549_SYNY3</name>
<feature type="domain" description="DUF4114" evidence="2">
    <location>
        <begin position="581"/>
        <end position="642"/>
    </location>
</feature>
<sequence>MTIQYTPLADRLLAYLAADRLNLSAKSSSLNTSILLSSDLFNQEGGIVTANYGFDGYMGIPGMDGTDAESQQIAFDNNVAWNNLGDLSTTTQRAYTSAISTDTVQSVYGVNLEKNDNIPIVFAWPIFPTTLNPTDFQVMLNTGEIVTPVIASLIPNSEYNERQTVVITGNFGNRLTPGTEGAIYPVSVGTVLDSTPLEMVGPNGPVSAVGITIDSLNPYVAGNGPKIVAAKLDRFSDLGEGAPLWLATNQNNSGGDLYGDQAQFRLRIYTSAGFSPDGIASLLPTEFERYFQLQAEDITGRTVILTQTGVDYEIPGFGLVQVLGLADLAGVQDSYDLTYIEDHDNYYDIILKGDEAAVRQIKRVALPSEGDYSAVYNPGGPGNDPENGPPGPFTVSSSPQVIKVTDTIGQPTKVSYVEVDGPVLRNPFSGTPIGQEVGLAVKDLATGHEIYQYTDPDGKVFYASFAAADDQATDLTTAIANPTAIDLINARGFTAGSSVTVSGSYSREAFFDGSMGFYRLLDDNGAVLDPLTGGVINPGQVGYQEAALADSNRLQATGSTLTAEDLETRAFSFNILGGELYAPFLTVNDSLSGINQTYFAFGSANPDGISHSTNLGPNVIGFEDFLGGGDLDFDDIIVRFTLT</sequence>
<dbReference type="KEGG" id="syn:slr0168"/>
<dbReference type="EMBL" id="BA000022">
    <property type="protein sequence ID" value="BAA10047.1"/>
    <property type="molecule type" value="Genomic_DNA"/>
</dbReference>
<accession>Q55549</accession>
<dbReference type="PIR" id="S76069">
    <property type="entry name" value="S76069"/>
</dbReference>
<reference evidence="3 4" key="1">
    <citation type="journal article" date="1995" name="DNA Res.">
        <title>Sequence analysis of the genome of the unicellular cyanobacterium Synechocystis sp. strain PCC6803. I. Sequence features in the 1 Mb region from map positions 64% to 92% of the genome.</title>
        <authorList>
            <person name="Kaneko T."/>
            <person name="Tanaka A."/>
            <person name="Sato S."/>
            <person name="Kotani H."/>
            <person name="Sazuka T."/>
            <person name="Miyajima N."/>
            <person name="Sugiura M."/>
            <person name="Tabata S."/>
        </authorList>
    </citation>
    <scope>NUCLEOTIDE SEQUENCE [LARGE SCALE GENOMIC DNA]</scope>
    <source>
        <strain evidence="4">ATCC 27184 / PCC 6803 / Kazusa</strain>
    </source>
</reference>
<dbReference type="InterPro" id="IPR025193">
    <property type="entry name" value="DUF4114"/>
</dbReference>
<feature type="region of interest" description="Disordered" evidence="1">
    <location>
        <begin position="372"/>
        <end position="396"/>
    </location>
</feature>
<dbReference type="AlphaFoldDB" id="Q55549"/>
<evidence type="ECO:0000313" key="4">
    <source>
        <dbReference type="Proteomes" id="UP000001425"/>
    </source>
</evidence>
<dbReference type="Pfam" id="PF13448">
    <property type="entry name" value="DUF4114"/>
    <property type="match status" value="1"/>
</dbReference>
<proteinExistence type="predicted"/>
<dbReference type="InParanoid" id="Q55549"/>
<dbReference type="eggNOG" id="COG2132">
    <property type="taxonomic scope" value="Bacteria"/>
</dbReference>
<evidence type="ECO:0000259" key="2">
    <source>
        <dbReference type="Pfam" id="PF13448"/>
    </source>
</evidence>
<reference evidence="3 4" key="2">
    <citation type="journal article" date="1996" name="DNA Res.">
        <title>Sequence analysis of the genome of the unicellular cyanobacterium Synechocystis sp. strain PCC6803. II. Sequence determination of the entire genome and assignment of potential protein-coding regions.</title>
        <authorList>
            <person name="Kaneko T."/>
            <person name="Sato S."/>
            <person name="Kotani H."/>
            <person name="Tanaka A."/>
            <person name="Asamizu E."/>
            <person name="Nakamura Y."/>
            <person name="Miyajima N."/>
            <person name="Hirosawa M."/>
            <person name="Sugiura M."/>
            <person name="Sasamoto S."/>
            <person name="Kimura T."/>
            <person name="Hosouchi T."/>
            <person name="Matsuno A."/>
            <person name="Muraki A."/>
            <person name="Nakazaki N."/>
            <person name="Naruo K."/>
            <person name="Okumura S."/>
            <person name="Shimpo S."/>
            <person name="Takeuchi C."/>
            <person name="Wada T."/>
            <person name="Watanabe A."/>
            <person name="Yamada M."/>
            <person name="Yasuda M."/>
            <person name="Tabata S."/>
        </authorList>
    </citation>
    <scope>NUCLEOTIDE SEQUENCE [LARGE SCALE GENOMIC DNA]</scope>
    <source>
        <strain evidence="4">ATCC 27184 / PCC 6803 / Kazusa</strain>
    </source>
</reference>
<gene>
    <name evidence="3" type="ordered locus">slr0168</name>
</gene>
<keyword evidence="4" id="KW-1185">Reference proteome</keyword>
<dbReference type="Proteomes" id="UP000001425">
    <property type="component" value="Chromosome"/>
</dbReference>
<dbReference type="EnsemblBacteria" id="BAA10047">
    <property type="protein sequence ID" value="BAA10047"/>
    <property type="gene ID" value="BAA10047"/>
</dbReference>
<dbReference type="PaxDb" id="1148-1001424"/>
<evidence type="ECO:0000256" key="1">
    <source>
        <dbReference type="SAM" id="MobiDB-lite"/>
    </source>
</evidence>
<protein>
    <submittedName>
        <fullName evidence="3">Slr0168 protein</fullName>
    </submittedName>
</protein>
<organism evidence="3 4">
    <name type="scientific">Synechocystis sp. (strain ATCC 27184 / PCC 6803 / Kazusa)</name>
    <dbReference type="NCBI Taxonomy" id="1111708"/>
    <lineage>
        <taxon>Bacteria</taxon>
        <taxon>Bacillati</taxon>
        <taxon>Cyanobacteriota</taxon>
        <taxon>Cyanophyceae</taxon>
        <taxon>Synechococcales</taxon>
        <taxon>Merismopediaceae</taxon>
        <taxon>Synechocystis</taxon>
    </lineage>
</organism>
<evidence type="ECO:0000313" key="3">
    <source>
        <dbReference type="EMBL" id="BAA10047.1"/>
    </source>
</evidence>
<dbReference type="STRING" id="1148.gene:10499539"/>